<dbReference type="InterPro" id="IPR036849">
    <property type="entry name" value="Enolase-like_C_sf"/>
</dbReference>
<evidence type="ECO:0000256" key="3">
    <source>
        <dbReference type="ARBA" id="ARBA00012058"/>
    </source>
</evidence>
<evidence type="ECO:0000256" key="4">
    <source>
        <dbReference type="ARBA" id="ARBA00023152"/>
    </source>
</evidence>
<evidence type="ECO:0000256" key="5">
    <source>
        <dbReference type="ARBA" id="ARBA00023239"/>
    </source>
</evidence>
<dbReference type="AlphaFoldDB" id="T0L4N6"/>
<organism evidence="7 8">
    <name type="scientific">Colletotrichum gloeosporioides (strain Cg-14)</name>
    <name type="common">Anthracnose fungus</name>
    <name type="synonym">Glomerella cingulata</name>
    <dbReference type="NCBI Taxonomy" id="1237896"/>
    <lineage>
        <taxon>Eukaryota</taxon>
        <taxon>Fungi</taxon>
        <taxon>Dikarya</taxon>
        <taxon>Ascomycota</taxon>
        <taxon>Pezizomycotina</taxon>
        <taxon>Sordariomycetes</taxon>
        <taxon>Hypocreomycetidae</taxon>
        <taxon>Glomerellales</taxon>
        <taxon>Glomerellaceae</taxon>
        <taxon>Colletotrichum</taxon>
        <taxon>Colletotrichum gloeosporioides species complex</taxon>
    </lineage>
</organism>
<dbReference type="GO" id="GO:0006096">
    <property type="term" value="P:glycolytic process"/>
    <property type="evidence" value="ECO:0007669"/>
    <property type="project" value="UniProtKB-UniPathway"/>
</dbReference>
<dbReference type="SUPFAM" id="SSF51604">
    <property type="entry name" value="Enolase C-terminal domain-like"/>
    <property type="match status" value="1"/>
</dbReference>
<dbReference type="EMBL" id="AMYD01003364">
    <property type="protein sequence ID" value="EQB46496.1"/>
    <property type="molecule type" value="Genomic_DNA"/>
</dbReference>
<evidence type="ECO:0000256" key="1">
    <source>
        <dbReference type="ARBA" id="ARBA00005031"/>
    </source>
</evidence>
<dbReference type="EC" id="4.2.1.11" evidence="3"/>
<gene>
    <name evidence="7" type="ORF">CGLO_14447</name>
</gene>
<accession>T0L4N6</accession>
<protein>
    <recommendedName>
        <fullName evidence="3">phosphopyruvate hydratase</fullName>
        <ecNumber evidence="3">4.2.1.11</ecNumber>
    </recommendedName>
</protein>
<reference evidence="8" key="1">
    <citation type="journal article" date="2013" name="Mol. Plant Microbe Interact.">
        <title>Global aspects of pacC regulation of pathogenicity genes in Colletotrichum gloeosporioides as revealed by transcriptome analysis.</title>
        <authorList>
            <person name="Alkan N."/>
            <person name="Meng X."/>
            <person name="Friedlander G."/>
            <person name="Reuveni E."/>
            <person name="Sukno S."/>
            <person name="Sherman A."/>
            <person name="Thon M."/>
            <person name="Fluhr R."/>
            <person name="Prusky D."/>
        </authorList>
    </citation>
    <scope>NUCLEOTIDE SEQUENCE [LARGE SCALE GENOMIC DNA]</scope>
    <source>
        <strain evidence="8">Cg-14</strain>
    </source>
</reference>
<evidence type="ECO:0000313" key="8">
    <source>
        <dbReference type="Proteomes" id="UP000015530"/>
    </source>
</evidence>
<comment type="similarity">
    <text evidence="2">Belongs to the enolase family.</text>
</comment>
<evidence type="ECO:0000313" key="7">
    <source>
        <dbReference type="EMBL" id="EQB46496.1"/>
    </source>
</evidence>
<keyword evidence="4" id="KW-0324">Glycolysis</keyword>
<dbReference type="GO" id="GO:0004634">
    <property type="term" value="F:phosphopyruvate hydratase activity"/>
    <property type="evidence" value="ECO:0007669"/>
    <property type="project" value="UniProtKB-EC"/>
</dbReference>
<proteinExistence type="inferred from homology"/>
<comment type="pathway">
    <text evidence="1">Carbohydrate degradation; glycolysis; pyruvate from D-glyceraldehyde 3-phosphate: step 4/5.</text>
</comment>
<dbReference type="Pfam" id="PF00113">
    <property type="entry name" value="Enolase_C"/>
    <property type="match status" value="1"/>
</dbReference>
<evidence type="ECO:0000259" key="6">
    <source>
        <dbReference type="Pfam" id="PF00113"/>
    </source>
</evidence>
<dbReference type="HOGENOM" id="CLU_2996412_0_0_1"/>
<evidence type="ECO:0000256" key="2">
    <source>
        <dbReference type="ARBA" id="ARBA00009604"/>
    </source>
</evidence>
<keyword evidence="5" id="KW-0456">Lyase</keyword>
<name>T0L4N6_COLGC</name>
<dbReference type="Proteomes" id="UP000015530">
    <property type="component" value="Unassembled WGS sequence"/>
</dbReference>
<dbReference type="Gene3D" id="3.20.20.120">
    <property type="entry name" value="Enolase-like C-terminal domain"/>
    <property type="match status" value="1"/>
</dbReference>
<feature type="domain" description="Enolase C-terminal TIM barrel" evidence="6">
    <location>
        <begin position="1"/>
        <end position="46"/>
    </location>
</feature>
<comment type="caution">
    <text evidence="7">The sequence shown here is derived from an EMBL/GenBank/DDBJ whole genome shotgun (WGS) entry which is preliminary data.</text>
</comment>
<dbReference type="InterPro" id="IPR020810">
    <property type="entry name" value="Enolase_C"/>
</dbReference>
<dbReference type="UniPathway" id="UPA00109">
    <property type="reaction ID" value="UER00187"/>
</dbReference>
<sequence>MNIVNGGEHADNNVDIQEFMIMPVMKVDSLQTLVLTKKHFKQSLKQSKKLASNQVKK</sequence>